<dbReference type="InterPro" id="IPR005846">
    <property type="entry name" value="A-D-PHexomutase_a/b/a-III"/>
</dbReference>
<evidence type="ECO:0000256" key="1">
    <source>
        <dbReference type="ARBA" id="ARBA00000443"/>
    </source>
</evidence>
<accession>A0A6N7EVW8</accession>
<dbReference type="GO" id="GO:0046872">
    <property type="term" value="F:metal ion binding"/>
    <property type="evidence" value="ECO:0007669"/>
    <property type="project" value="UniProtKB-KW"/>
</dbReference>
<dbReference type="SUPFAM" id="SSF53738">
    <property type="entry name" value="Phosphoglucomutase, first 3 domains"/>
    <property type="match status" value="3"/>
</dbReference>
<feature type="domain" description="Alpha-D-phosphohexomutase alpha/beta/alpha" evidence="11">
    <location>
        <begin position="296"/>
        <end position="409"/>
    </location>
</feature>
<dbReference type="GO" id="GO:0004614">
    <property type="term" value="F:phosphoglucomutase activity"/>
    <property type="evidence" value="ECO:0007669"/>
    <property type="project" value="UniProtKB-EC"/>
</dbReference>
<dbReference type="AlphaFoldDB" id="A0A6N7EVW8"/>
<dbReference type="Gene3D" id="3.30.310.50">
    <property type="entry name" value="Alpha-D-phosphohexomutase, C-terminal domain"/>
    <property type="match status" value="1"/>
</dbReference>
<evidence type="ECO:0000256" key="5">
    <source>
        <dbReference type="ARBA" id="ARBA00022553"/>
    </source>
</evidence>
<dbReference type="Pfam" id="PF02879">
    <property type="entry name" value="PGM_PMM_II"/>
    <property type="match status" value="1"/>
</dbReference>
<keyword evidence="5" id="KW-0597">Phosphoprotein</keyword>
<dbReference type="Pfam" id="PF02878">
    <property type="entry name" value="PGM_PMM_I"/>
    <property type="match status" value="1"/>
</dbReference>
<dbReference type="Pfam" id="PF02880">
    <property type="entry name" value="PGM_PMM_III"/>
    <property type="match status" value="1"/>
</dbReference>
<name>A0A6N7EVW8_9GAMM</name>
<dbReference type="InterPro" id="IPR005845">
    <property type="entry name" value="A-D-PHexomutase_a/b/a-II"/>
</dbReference>
<gene>
    <name evidence="12" type="ORF">GCU85_07880</name>
</gene>
<evidence type="ECO:0000259" key="9">
    <source>
        <dbReference type="Pfam" id="PF02878"/>
    </source>
</evidence>
<evidence type="ECO:0000256" key="7">
    <source>
        <dbReference type="ARBA" id="ARBA00022842"/>
    </source>
</evidence>
<evidence type="ECO:0000256" key="8">
    <source>
        <dbReference type="ARBA" id="ARBA00023235"/>
    </source>
</evidence>
<feature type="domain" description="Alpha-D-phosphohexomutase alpha/beta/alpha" evidence="10">
    <location>
        <begin position="185"/>
        <end position="287"/>
    </location>
</feature>
<dbReference type="EMBL" id="WHNW01000009">
    <property type="protein sequence ID" value="MPV86642.1"/>
    <property type="molecule type" value="Genomic_DNA"/>
</dbReference>
<keyword evidence="13" id="KW-1185">Reference proteome</keyword>
<dbReference type="GO" id="GO:0005829">
    <property type="term" value="C:cytosol"/>
    <property type="evidence" value="ECO:0007669"/>
    <property type="project" value="TreeGrafter"/>
</dbReference>
<feature type="domain" description="Alpha-D-phosphohexomutase alpha/beta/alpha" evidence="9">
    <location>
        <begin position="14"/>
        <end position="152"/>
    </location>
</feature>
<keyword evidence="8 12" id="KW-0413">Isomerase</keyword>
<comment type="cofactor">
    <cofactor evidence="2">
        <name>Mg(2+)</name>
        <dbReference type="ChEBI" id="CHEBI:18420"/>
    </cofactor>
</comment>
<evidence type="ECO:0000256" key="2">
    <source>
        <dbReference type="ARBA" id="ARBA00001946"/>
    </source>
</evidence>
<sequence length="541" mass="59277">MNINTVVTAPYADQCPGTSGLRKKTQTFITQANYLENYIQSCLCVVDVDKHQPIIIGGDGRYYNDIAIQQTIRIALGNGFTDIRVCQRGLLSTPACSHLIRHCQATLGFVFSASHNPGGENGDVGIKLNVANGGPAPVSLTDEIYAYSQQISHYVIADTADIDLMDCQYYRFGEARVAVIDGVGDYVKLMQSLFDFALIRDYLTSNRLQFDAMHAITGPYAKAIFVDCLGVDANDILNATPLPDFAGQHPDPSPTTAKTLYNTAMSPDCPFSLLAASDGDGDRNMIVGHKLFVNPSDSLAVIAANHTAIKQFQSLPFVGVARSLPTSRAVDVVANALGIDCYETPTGWKFFGNLLDANRINLCGEESFGTSGHHIREKDGIWAVLCWLSILATQKQSVSAVMQSHWARFGRHYYARYDFEGLSVQAGEQILADLTQKDTKSLQFNQQDCTELGHFSYTDPTNQSHISHQGYQVKFGESARFVVRLSGTGTVGATLRLYLEVFDSDFMQQPDVVVAPLAQHALAFIDLARYHHTTQPTAIVC</sequence>
<proteinExistence type="inferred from homology"/>
<evidence type="ECO:0000256" key="3">
    <source>
        <dbReference type="ARBA" id="ARBA00010231"/>
    </source>
</evidence>
<comment type="catalytic activity">
    <reaction evidence="1">
        <text>alpha-D-glucose 1-phosphate = alpha-D-glucose 6-phosphate</text>
        <dbReference type="Rhea" id="RHEA:23536"/>
        <dbReference type="ChEBI" id="CHEBI:58225"/>
        <dbReference type="ChEBI" id="CHEBI:58601"/>
        <dbReference type="EC" id="5.4.2.2"/>
    </reaction>
</comment>
<dbReference type="InParanoid" id="A0A6N7EVW8"/>
<dbReference type="FunCoup" id="A0A6N7EVW8">
    <property type="interactions" value="421"/>
</dbReference>
<dbReference type="GO" id="GO:0005975">
    <property type="term" value="P:carbohydrate metabolic process"/>
    <property type="evidence" value="ECO:0007669"/>
    <property type="project" value="InterPro"/>
</dbReference>
<evidence type="ECO:0000259" key="11">
    <source>
        <dbReference type="Pfam" id="PF02880"/>
    </source>
</evidence>
<dbReference type="RefSeq" id="WP_152810636.1">
    <property type="nucleotide sequence ID" value="NZ_WHNW01000009.1"/>
</dbReference>
<dbReference type="FunFam" id="3.40.120.10:FF:000004">
    <property type="entry name" value="Phosphoglucomutase 5"/>
    <property type="match status" value="1"/>
</dbReference>
<reference evidence="12 13" key="1">
    <citation type="submission" date="2019-10" db="EMBL/GenBank/DDBJ databases">
        <title>Cardiobacteriales fam. a chemoheterotrophic member of the order Cardiobacteriales, and proposal of Cardiobacteriales fam. nov.</title>
        <authorList>
            <person name="Wang C."/>
        </authorList>
    </citation>
    <scope>NUCLEOTIDE SEQUENCE [LARGE SCALE GENOMIC DNA]</scope>
    <source>
        <strain evidence="12 13">ML27</strain>
    </source>
</reference>
<dbReference type="SUPFAM" id="SSF55957">
    <property type="entry name" value="Phosphoglucomutase, C-terminal domain"/>
    <property type="match status" value="1"/>
</dbReference>
<evidence type="ECO:0000313" key="13">
    <source>
        <dbReference type="Proteomes" id="UP000471298"/>
    </source>
</evidence>
<comment type="caution">
    <text evidence="12">The sequence shown here is derived from an EMBL/GenBank/DDBJ whole genome shotgun (WGS) entry which is preliminary data.</text>
</comment>
<dbReference type="InterPro" id="IPR005844">
    <property type="entry name" value="A-D-PHexomutase_a/b/a-I"/>
</dbReference>
<protein>
    <recommendedName>
        <fullName evidence="4">phosphoglucomutase (alpha-D-glucose-1,6-bisphosphate-dependent)</fullName>
        <ecNumber evidence="4">5.4.2.2</ecNumber>
    </recommendedName>
</protein>
<dbReference type="InterPro" id="IPR036900">
    <property type="entry name" value="A-D-PHexomutase_C_sf"/>
</dbReference>
<organism evidence="12 13">
    <name type="scientific">Ostreibacterium oceani</name>
    <dbReference type="NCBI Taxonomy" id="2654998"/>
    <lineage>
        <taxon>Bacteria</taxon>
        <taxon>Pseudomonadati</taxon>
        <taxon>Pseudomonadota</taxon>
        <taxon>Gammaproteobacteria</taxon>
        <taxon>Cardiobacteriales</taxon>
        <taxon>Ostreibacteriaceae</taxon>
        <taxon>Ostreibacterium</taxon>
    </lineage>
</organism>
<keyword evidence="7" id="KW-0460">Magnesium</keyword>
<dbReference type="PANTHER" id="PTHR22573:SF2">
    <property type="entry name" value="PHOSPHOGLUCOMUTASE"/>
    <property type="match status" value="1"/>
</dbReference>
<dbReference type="Gene3D" id="3.40.120.10">
    <property type="entry name" value="Alpha-D-Glucose-1,6-Bisphosphate, subunit A, domain 3"/>
    <property type="match status" value="3"/>
</dbReference>
<keyword evidence="6" id="KW-0479">Metal-binding</keyword>
<dbReference type="PRINTS" id="PR00509">
    <property type="entry name" value="PGMPMM"/>
</dbReference>
<dbReference type="Proteomes" id="UP000471298">
    <property type="component" value="Unassembled WGS sequence"/>
</dbReference>
<comment type="similarity">
    <text evidence="3">Belongs to the phosphohexose mutase family.</text>
</comment>
<dbReference type="PANTHER" id="PTHR22573">
    <property type="entry name" value="PHOSPHOHEXOMUTASE FAMILY MEMBER"/>
    <property type="match status" value="1"/>
</dbReference>
<dbReference type="EC" id="5.4.2.2" evidence="4"/>
<dbReference type="InterPro" id="IPR045244">
    <property type="entry name" value="PGM"/>
</dbReference>
<dbReference type="InterPro" id="IPR016055">
    <property type="entry name" value="A-D-PHexomutase_a/b/a-I/II/III"/>
</dbReference>
<evidence type="ECO:0000313" key="12">
    <source>
        <dbReference type="EMBL" id="MPV86642.1"/>
    </source>
</evidence>
<evidence type="ECO:0000256" key="6">
    <source>
        <dbReference type="ARBA" id="ARBA00022723"/>
    </source>
</evidence>
<evidence type="ECO:0000256" key="4">
    <source>
        <dbReference type="ARBA" id="ARBA00012728"/>
    </source>
</evidence>
<evidence type="ECO:0000259" key="10">
    <source>
        <dbReference type="Pfam" id="PF02879"/>
    </source>
</evidence>
<dbReference type="NCBIfam" id="NF005737">
    <property type="entry name" value="PRK07564.1-1"/>
    <property type="match status" value="1"/>
</dbReference>
<dbReference type="Pfam" id="PF24947">
    <property type="entry name" value="PGM1_C_vert_fung"/>
    <property type="match status" value="1"/>
</dbReference>
<dbReference type="InterPro" id="IPR005841">
    <property type="entry name" value="Alpha-D-phosphohexomutase_SF"/>
</dbReference>